<dbReference type="PANTHER" id="PTHR33096:SF1">
    <property type="entry name" value="CXC1-LIKE CYSTEINE CLUSTER ASSOCIATED WITH KDZ TRANSPOSASES DOMAIN-CONTAINING PROTEIN"/>
    <property type="match status" value="1"/>
</dbReference>
<comment type="caution">
    <text evidence="2">The sequence shown here is derived from an EMBL/GenBank/DDBJ whole genome shotgun (WGS) entry which is preliminary data.</text>
</comment>
<proteinExistence type="predicted"/>
<feature type="region of interest" description="Disordered" evidence="1">
    <location>
        <begin position="354"/>
        <end position="403"/>
    </location>
</feature>
<evidence type="ECO:0008006" key="4">
    <source>
        <dbReference type="Google" id="ProtNLM"/>
    </source>
</evidence>
<dbReference type="Proteomes" id="UP001215151">
    <property type="component" value="Unassembled WGS sequence"/>
</dbReference>
<organism evidence="2 3">
    <name type="scientific">Trametes cubensis</name>
    <dbReference type="NCBI Taxonomy" id="1111947"/>
    <lineage>
        <taxon>Eukaryota</taxon>
        <taxon>Fungi</taxon>
        <taxon>Dikarya</taxon>
        <taxon>Basidiomycota</taxon>
        <taxon>Agaricomycotina</taxon>
        <taxon>Agaricomycetes</taxon>
        <taxon>Polyporales</taxon>
        <taxon>Polyporaceae</taxon>
        <taxon>Trametes</taxon>
    </lineage>
</organism>
<dbReference type="EMBL" id="JAPEVG010000727">
    <property type="protein sequence ID" value="KAJ8455915.1"/>
    <property type="molecule type" value="Genomic_DNA"/>
</dbReference>
<feature type="compositionally biased region" description="Low complexity" evidence="1">
    <location>
        <begin position="374"/>
        <end position="390"/>
    </location>
</feature>
<sequence>MTAVSSRKATSLSKAVKMRSGGSFSKPTKTAVKRIAGAAARHTEALKLRLEQITGLSFEDRDALERMDVDPLDEEDAPLNLPLPPGEESLFFSHAGGEEELCHEIFSEGDSGKRIDARTRRDRTLVRTQEWEAQREQLVDAYLAWMSGARPSLGTTDPWSIHCVDFFDCGPQQFFPRSESSLINVTLALQDYMGTAPVRPSVAIGFKALEAYRQLHRVCPRLSIQAQVRTLCYLQMVPVTTTLVNQFSIAFDMYLDILHHVDKRVNVPLRRNVASYRMLNACAPCLYKLQDEQQLSPALLVTMDGNQSLKLVDNQYRSGEALADTRTARTDLWISPAEVDRFKDEVQHAAEAAVTTELPPASSYVPSPGPSLAPGPSSALGPSAPGPSLAESAPGPFDDDAHSLPIDIAIDNEDNDNDWFDIDDPAPDDPTTVCVKRWRNAGPESRKKMFALFDITGVFVSLCRHGQCLAMCDMIRSGELMKYPLAIVNKLVDTYGGDIKIGYDIACAFSKVLRKSSIGAKVTALGVTGVVPAFHGHSHNRPCQAIEQFFGFWSEQKHAESGKFILDNYRQALTIIKDDTVVLDLLCKQLSIGHSDFERYLSDERKYYKSRRTEPPEIAMELDYVEALHRLKAAGFEAIAARDAADKLDVFIPVNMTNPRAAKTKHREINAVRTKARTAQARWETVQLEVLRREEQLEIVSRWQPGEPKYEEMARELKHRRYRQALDRLESLVVQRLFELTKLQLSGTGYKLREKIGKALKARAEAIRKALTEYNARAAELSPPRDALSWNDILDMSTLADFDLLRDTRQDIRSLPWAKPTHRRAMNLYFNIKRAREEIVRLDIEISRLFTYMVDEHYHYYDAIATSLLTDIPLAHELSRRWQYRQVTNSRIVQHLLQAMKLDGFTGKLEAGFRQGSARTRHSYIPLPSWARLESTPTMHTDLSDTATSIPGAVTEREEEVFVDFVDSLGEVDVGGLGEGLHADSSGVVPS</sequence>
<evidence type="ECO:0000313" key="3">
    <source>
        <dbReference type="Proteomes" id="UP001215151"/>
    </source>
</evidence>
<keyword evidence="3" id="KW-1185">Reference proteome</keyword>
<dbReference type="AlphaFoldDB" id="A0AAD7X5J0"/>
<dbReference type="PANTHER" id="PTHR33096">
    <property type="entry name" value="CXC2 DOMAIN-CONTAINING PROTEIN"/>
    <property type="match status" value="1"/>
</dbReference>
<name>A0AAD7X5J0_9APHY</name>
<accession>A0AAD7X5J0</accession>
<feature type="compositionally biased region" description="Polar residues" evidence="1">
    <location>
        <begin position="1"/>
        <end position="13"/>
    </location>
</feature>
<dbReference type="Pfam" id="PF18758">
    <property type="entry name" value="KDZ"/>
    <property type="match status" value="1"/>
</dbReference>
<gene>
    <name evidence="2" type="ORF">ONZ51_g12302</name>
</gene>
<protein>
    <recommendedName>
        <fullName evidence="4">CxC1-like cysteine cluster associated with KDZ transposases domain-containing protein</fullName>
    </recommendedName>
</protein>
<evidence type="ECO:0000313" key="2">
    <source>
        <dbReference type="EMBL" id="KAJ8455915.1"/>
    </source>
</evidence>
<feature type="region of interest" description="Disordered" evidence="1">
    <location>
        <begin position="1"/>
        <end position="27"/>
    </location>
</feature>
<reference evidence="2" key="1">
    <citation type="submission" date="2022-11" db="EMBL/GenBank/DDBJ databases">
        <title>Genome Sequence of Cubamyces cubensis.</title>
        <authorList>
            <person name="Buettner E."/>
        </authorList>
    </citation>
    <scope>NUCLEOTIDE SEQUENCE</scope>
    <source>
        <strain evidence="2">MPL-01</strain>
    </source>
</reference>
<dbReference type="InterPro" id="IPR040521">
    <property type="entry name" value="KDZ"/>
</dbReference>
<evidence type="ECO:0000256" key="1">
    <source>
        <dbReference type="SAM" id="MobiDB-lite"/>
    </source>
</evidence>